<organism evidence="4 5">
    <name type="scientific">Batillaria attramentaria</name>
    <dbReference type="NCBI Taxonomy" id="370345"/>
    <lineage>
        <taxon>Eukaryota</taxon>
        <taxon>Metazoa</taxon>
        <taxon>Spiralia</taxon>
        <taxon>Lophotrochozoa</taxon>
        <taxon>Mollusca</taxon>
        <taxon>Gastropoda</taxon>
        <taxon>Caenogastropoda</taxon>
        <taxon>Sorbeoconcha</taxon>
        <taxon>Cerithioidea</taxon>
        <taxon>Batillariidae</taxon>
        <taxon>Batillaria</taxon>
    </lineage>
</organism>
<feature type="compositionally biased region" description="Polar residues" evidence="3">
    <location>
        <begin position="34"/>
        <end position="51"/>
    </location>
</feature>
<feature type="compositionally biased region" description="Acidic residues" evidence="3">
    <location>
        <begin position="212"/>
        <end position="228"/>
    </location>
</feature>
<sequence length="1336" mass="146222">MAAQTAFLRFELTDLAHVRRLRRQTDDLTEDDTTSQFPGPTPTGASSLPQLTMTELGDELKDLLDRDRPDTPGRGQGQGQGRGRPWDRDDDRDFKSLFERLDDMADRLPDDLDGFDITNFMGQARPAAQQAAQSSACLKNPNRLRAFMLDLREAMRELRQDLLEDISDTDSITSDTADAPDTVDDSPMDDNPMDDSPMDDSPTDDTGAMTTDTDDTGLDDPFSDATDDATLDSEDVAEAFAAPLVGDDGVGGRSSMENDFDAIDVEDILEELSEESMECVSAFFDDKDEEVLCRQLSQQSSRVFQMFLQTGADCGDVLDSDQDRKDVRTVFDTIDDRFDDIDDVFEEIYANLLNNYHEDLDEAHQMALLTQLMSKPPSTWTSQDLQQALTLAPDVFDDDILDDLQEQLIDDNLSLLGNVASRPGANPGLRLGFRRRVLAGGNLGALDASAIQGLGKGLLAFSGDDLDDLDPQAGQLSGARQVGKVARFLYDDLDFLESVDPDDLFESISDLADLDLDDDDAANLFRRVSQSSKFPKLAEFNALDIQKVKAAMPGMGLSQLQQLPREAVRQAMDALRDLDFGESQARELLEEMFDVETKDLTAAQLRSVGRLAVGLDADDIEELNDNIVDDLLDDLDDLDLNDAQKRLIADKARRQAASKMKLLKLPGFASAVSVDDIDDLTDDDVINSLNVSARINWRASQAASLMSKVKQSLGTRSLRPADLPGLGNLARGLLPRDIDDMIDRDEDVDDVADILGDRVDDLLSSQVDKILEKIEDADRFDDQPEIKVTAEYVAQKGAFLAYLPPGQFKKLEFDDGGKKAFVAMMSQMDVRKLPRAQLRLLAEELSDMMEDVPGESQDDNDFRKLSQMGQFALGLTPDQIDELSPQAVLRSMGTLGTLPFTRKQAEAILDKIEEAMPDWECKSSVLVNAGPLLQFAKEDTIEALCENELAASFASIEKRLERHHERVEERQDNSGRQKLVTRMLFAAMAMSSRSASTNAVGRKRRQAGQYNLYQCVGAGQLTCSILRQMRQDVALVDVNLVTSMPSNEFTDCLEVIGNATNWSDTALAALKQHAIQVIGAPSTWTNEVIRQAGVLMSAFTADEMNQLMLTGVDALNSNGKHGRLDSQQLAAEFSKWLELKKGGNLASITPGEFSSLSEFVCSLTEAQIQQLPIEVFKQSVDVIGSSRSCTSAQRSAYASRALQAYGDNVLQWPPAVVGELGNLVGGLSSTSIKQLSADQLALIKPNVIATLPVSSLKAMSDSQLQSLSTNQVNAMQQAQYDSLTKLQQNIVDSKATVAFLTSNDTGGTGDGGHGAAAGLTWSLAALIGTLSLSFLL</sequence>
<reference evidence="4 5" key="1">
    <citation type="journal article" date="2023" name="Sci. Data">
        <title>Genome assembly of the Korean intertidal mud-creeper Batillaria attramentaria.</title>
        <authorList>
            <person name="Patra A.K."/>
            <person name="Ho P.T."/>
            <person name="Jun S."/>
            <person name="Lee S.J."/>
            <person name="Kim Y."/>
            <person name="Won Y.J."/>
        </authorList>
    </citation>
    <scope>NUCLEOTIDE SEQUENCE [LARGE SCALE GENOMIC DNA]</scope>
    <source>
        <strain evidence="4">Wonlab-2016</strain>
    </source>
</reference>
<evidence type="ECO:0000313" key="5">
    <source>
        <dbReference type="Proteomes" id="UP001519460"/>
    </source>
</evidence>
<gene>
    <name evidence="4" type="ORF">BaRGS_00006436</name>
</gene>
<protein>
    <submittedName>
        <fullName evidence="4">Uncharacterized protein</fullName>
    </submittedName>
</protein>
<dbReference type="Proteomes" id="UP001519460">
    <property type="component" value="Unassembled WGS sequence"/>
</dbReference>
<dbReference type="PANTHER" id="PTHR23412">
    <property type="entry name" value="STEREOCILIN RELATED"/>
    <property type="match status" value="1"/>
</dbReference>
<feature type="region of interest" description="Disordered" evidence="3">
    <location>
        <begin position="63"/>
        <end position="91"/>
    </location>
</feature>
<keyword evidence="2" id="KW-0325">Glycoprotein</keyword>
<comment type="caution">
    <text evidence="4">The sequence shown here is derived from an EMBL/GenBank/DDBJ whole genome shotgun (WGS) entry which is preliminary data.</text>
</comment>
<dbReference type="PANTHER" id="PTHR23412:SF17">
    <property type="entry name" value="OTOANCORIN"/>
    <property type="match status" value="1"/>
</dbReference>
<evidence type="ECO:0000313" key="4">
    <source>
        <dbReference type="EMBL" id="KAK7502483.1"/>
    </source>
</evidence>
<dbReference type="EMBL" id="JACVVK020000026">
    <property type="protein sequence ID" value="KAK7502483.1"/>
    <property type="molecule type" value="Genomic_DNA"/>
</dbReference>
<evidence type="ECO:0000256" key="3">
    <source>
        <dbReference type="SAM" id="MobiDB-lite"/>
    </source>
</evidence>
<feature type="compositionally biased region" description="Acidic residues" evidence="3">
    <location>
        <begin position="181"/>
        <end position="203"/>
    </location>
</feature>
<keyword evidence="1" id="KW-0732">Signal</keyword>
<feature type="region of interest" description="Disordered" evidence="3">
    <location>
        <begin position="26"/>
        <end position="51"/>
    </location>
</feature>
<feature type="region of interest" description="Disordered" evidence="3">
    <location>
        <begin position="166"/>
        <end position="228"/>
    </location>
</feature>
<accession>A0ABD0LTI0</accession>
<name>A0ABD0LTI0_9CAEN</name>
<proteinExistence type="predicted"/>
<evidence type="ECO:0000256" key="2">
    <source>
        <dbReference type="ARBA" id="ARBA00023180"/>
    </source>
</evidence>
<keyword evidence="5" id="KW-1185">Reference proteome</keyword>
<dbReference type="InterPro" id="IPR026664">
    <property type="entry name" value="Stereocilin-rel"/>
</dbReference>
<feature type="compositionally biased region" description="Low complexity" evidence="3">
    <location>
        <begin position="169"/>
        <end position="180"/>
    </location>
</feature>
<evidence type="ECO:0000256" key="1">
    <source>
        <dbReference type="ARBA" id="ARBA00022729"/>
    </source>
</evidence>